<dbReference type="STRING" id="762948.HMPREF0733_10769"/>
<feature type="region of interest" description="Disordered" evidence="1">
    <location>
        <begin position="49"/>
        <end position="86"/>
    </location>
</feature>
<proteinExistence type="predicted"/>
<evidence type="ECO:0000256" key="1">
    <source>
        <dbReference type="SAM" id="MobiDB-lite"/>
    </source>
</evidence>
<feature type="transmembrane region" description="Helical" evidence="2">
    <location>
        <begin position="20"/>
        <end position="42"/>
    </location>
</feature>
<accession>A0A3S4Y506</accession>
<reference evidence="3 4" key="1">
    <citation type="submission" date="2018-12" db="EMBL/GenBank/DDBJ databases">
        <authorList>
            <consortium name="Pathogen Informatics"/>
        </authorList>
    </citation>
    <scope>NUCLEOTIDE SEQUENCE [LARGE SCALE GENOMIC DNA]</scope>
    <source>
        <strain evidence="3 4">NCTC10918</strain>
    </source>
</reference>
<dbReference type="EMBL" id="LR134521">
    <property type="protein sequence ID" value="VEJ30582.1"/>
    <property type="molecule type" value="Genomic_DNA"/>
</dbReference>
<protein>
    <submittedName>
        <fullName evidence="3">Uncharacterized protein</fullName>
    </submittedName>
</protein>
<gene>
    <name evidence="3" type="ORF">NCTC10918_01866</name>
</gene>
<keyword evidence="2" id="KW-1133">Transmembrane helix</keyword>
<organism evidence="3 4">
    <name type="scientific">Rothia dentocariosa</name>
    <dbReference type="NCBI Taxonomy" id="2047"/>
    <lineage>
        <taxon>Bacteria</taxon>
        <taxon>Bacillati</taxon>
        <taxon>Actinomycetota</taxon>
        <taxon>Actinomycetes</taxon>
        <taxon>Micrococcales</taxon>
        <taxon>Micrococcaceae</taxon>
        <taxon>Rothia</taxon>
    </lineage>
</organism>
<dbReference type="AlphaFoldDB" id="A0A3S4Y506"/>
<keyword evidence="2" id="KW-0472">Membrane</keyword>
<dbReference type="RefSeq" id="WP_004005816.1">
    <property type="nucleotide sequence ID" value="NZ_CAUREM010000006.1"/>
</dbReference>
<keyword evidence="2" id="KW-0812">Transmembrane</keyword>
<feature type="compositionally biased region" description="Basic and acidic residues" evidence="1">
    <location>
        <begin position="75"/>
        <end position="86"/>
    </location>
</feature>
<dbReference type="Proteomes" id="UP000270988">
    <property type="component" value="Chromosome"/>
</dbReference>
<evidence type="ECO:0000313" key="3">
    <source>
        <dbReference type="EMBL" id="VEJ30582.1"/>
    </source>
</evidence>
<evidence type="ECO:0000256" key="2">
    <source>
        <dbReference type="SAM" id="Phobius"/>
    </source>
</evidence>
<name>A0A3S4Y506_9MICC</name>
<sequence>MILLNILAHDTLNEQADAPGWIFPVVLAVVVIAFVAIGAVILKGIMRDSGDTSQRATHKAERKIATKTGKNLGRTAHDKYREHREE</sequence>
<evidence type="ECO:0000313" key="4">
    <source>
        <dbReference type="Proteomes" id="UP000270988"/>
    </source>
</evidence>